<evidence type="ECO:0000256" key="3">
    <source>
        <dbReference type="ARBA" id="ARBA00022475"/>
    </source>
</evidence>
<keyword evidence="2 9" id="KW-0813">Transport</keyword>
<dbReference type="PANTHER" id="PTHR35011">
    <property type="entry name" value="2,3-DIKETO-L-GULONATE TRAP TRANSPORTER SMALL PERMEASE PROTEIN YIAM"/>
    <property type="match status" value="1"/>
</dbReference>
<feature type="domain" description="Tripartite ATP-independent periplasmic transporters DctQ component" evidence="10">
    <location>
        <begin position="26"/>
        <end position="156"/>
    </location>
</feature>
<feature type="transmembrane region" description="Helical" evidence="9">
    <location>
        <begin position="130"/>
        <end position="153"/>
    </location>
</feature>
<dbReference type="Pfam" id="PF04290">
    <property type="entry name" value="DctQ"/>
    <property type="match status" value="1"/>
</dbReference>
<protein>
    <recommendedName>
        <fullName evidence="9">TRAP transporter small permease protein</fullName>
    </recommendedName>
</protein>
<evidence type="ECO:0000259" key="10">
    <source>
        <dbReference type="Pfam" id="PF04290"/>
    </source>
</evidence>
<dbReference type="GO" id="GO:0022857">
    <property type="term" value="F:transmembrane transporter activity"/>
    <property type="evidence" value="ECO:0007669"/>
    <property type="project" value="UniProtKB-UniRule"/>
</dbReference>
<evidence type="ECO:0000256" key="7">
    <source>
        <dbReference type="ARBA" id="ARBA00023136"/>
    </source>
</evidence>
<dbReference type="AlphaFoldDB" id="A0A1L3SQG0"/>
<accession>A0A1L3SQG0</accession>
<evidence type="ECO:0000256" key="1">
    <source>
        <dbReference type="ARBA" id="ARBA00004429"/>
    </source>
</evidence>
<dbReference type="InterPro" id="IPR055348">
    <property type="entry name" value="DctQ"/>
</dbReference>
<keyword evidence="12" id="KW-1185">Reference proteome</keyword>
<dbReference type="GO" id="GO:0015740">
    <property type="term" value="P:C4-dicarboxylate transport"/>
    <property type="evidence" value="ECO:0007669"/>
    <property type="project" value="TreeGrafter"/>
</dbReference>
<comment type="function">
    <text evidence="9">Part of the tripartite ATP-independent periplasmic (TRAP) transport system.</text>
</comment>
<dbReference type="GO" id="GO:0005886">
    <property type="term" value="C:plasma membrane"/>
    <property type="evidence" value="ECO:0007669"/>
    <property type="project" value="UniProtKB-SubCell"/>
</dbReference>
<dbReference type="EMBL" id="CP018171">
    <property type="protein sequence ID" value="APH71657.1"/>
    <property type="molecule type" value="Genomic_DNA"/>
</dbReference>
<evidence type="ECO:0000313" key="12">
    <source>
        <dbReference type="Proteomes" id="UP000182840"/>
    </source>
</evidence>
<dbReference type="Proteomes" id="UP000182840">
    <property type="component" value="Chromosome"/>
</dbReference>
<feature type="transmembrane region" description="Helical" evidence="9">
    <location>
        <begin position="50"/>
        <end position="68"/>
    </location>
</feature>
<keyword evidence="4 9" id="KW-0997">Cell inner membrane</keyword>
<name>A0A1L3SQG0_9HYPH</name>
<feature type="transmembrane region" description="Helical" evidence="9">
    <location>
        <begin position="12"/>
        <end position="30"/>
    </location>
</feature>
<reference evidence="12" key="1">
    <citation type="submission" date="2016-11" db="EMBL/GenBank/DDBJ databases">
        <title>Mesorhizobium oceanicum sp. nov., isolated from deep seawater in South China Sea.</title>
        <authorList>
            <person name="Fu G.-Y."/>
        </authorList>
    </citation>
    <scope>NUCLEOTIDE SEQUENCE [LARGE SCALE GENOMIC DNA]</scope>
    <source>
        <strain evidence="12">B7</strain>
    </source>
</reference>
<evidence type="ECO:0000256" key="5">
    <source>
        <dbReference type="ARBA" id="ARBA00022692"/>
    </source>
</evidence>
<dbReference type="PANTHER" id="PTHR35011:SF2">
    <property type="entry name" value="2,3-DIKETO-L-GULONATE TRAP TRANSPORTER SMALL PERMEASE PROTEIN YIAM"/>
    <property type="match status" value="1"/>
</dbReference>
<organism evidence="11 12">
    <name type="scientific">Aquibium oceanicum</name>
    <dbReference type="NCBI Taxonomy" id="1670800"/>
    <lineage>
        <taxon>Bacteria</taxon>
        <taxon>Pseudomonadati</taxon>
        <taxon>Pseudomonadota</taxon>
        <taxon>Alphaproteobacteria</taxon>
        <taxon>Hyphomicrobiales</taxon>
        <taxon>Phyllobacteriaceae</taxon>
        <taxon>Aquibium</taxon>
    </lineage>
</organism>
<keyword evidence="6 9" id="KW-1133">Transmembrane helix</keyword>
<evidence type="ECO:0000256" key="2">
    <source>
        <dbReference type="ARBA" id="ARBA00022448"/>
    </source>
</evidence>
<evidence type="ECO:0000256" key="9">
    <source>
        <dbReference type="RuleBase" id="RU369079"/>
    </source>
</evidence>
<proteinExistence type="inferred from homology"/>
<dbReference type="STRING" id="1670800.BSQ44_09975"/>
<keyword evidence="5 9" id="KW-0812">Transmembrane</keyword>
<evidence type="ECO:0000256" key="4">
    <source>
        <dbReference type="ARBA" id="ARBA00022519"/>
    </source>
</evidence>
<keyword evidence="7 9" id="KW-0472">Membrane</keyword>
<dbReference type="InterPro" id="IPR007387">
    <property type="entry name" value="TRAP_DctQ"/>
</dbReference>
<gene>
    <name evidence="11" type="ORF">BSQ44_09975</name>
</gene>
<evidence type="ECO:0000256" key="6">
    <source>
        <dbReference type="ARBA" id="ARBA00022989"/>
    </source>
</evidence>
<evidence type="ECO:0000313" key="11">
    <source>
        <dbReference type="EMBL" id="APH71657.1"/>
    </source>
</evidence>
<keyword evidence="3" id="KW-1003">Cell membrane</keyword>
<feature type="transmembrane region" description="Helical" evidence="9">
    <location>
        <begin position="88"/>
        <end position="110"/>
    </location>
</feature>
<comment type="subcellular location">
    <subcellularLocation>
        <location evidence="1 9">Cell inner membrane</location>
        <topology evidence="1 9">Multi-pass membrane protein</topology>
    </subcellularLocation>
</comment>
<dbReference type="KEGG" id="meso:BSQ44_09975"/>
<evidence type="ECO:0000256" key="8">
    <source>
        <dbReference type="ARBA" id="ARBA00038436"/>
    </source>
</evidence>
<dbReference type="RefSeq" id="WP_072603560.1">
    <property type="nucleotide sequence ID" value="NZ_CP018171.1"/>
</dbReference>
<comment type="similarity">
    <text evidence="8 9">Belongs to the TRAP transporter small permease family.</text>
</comment>
<comment type="subunit">
    <text evidence="9">The complex comprises the extracytoplasmic solute receptor protein and the two transmembrane proteins.</text>
</comment>
<sequence length="179" mass="19562">MNSIDRGLRNATHWLALIGFAGLFLLALMTTVDVLMRWLFSAPLHGVNDVSAVVMGVVIACCIPANLAERKNISVEILGAMAGARTSLALSAFSSVVVLVFISLMAWQFVPFTQGVYRSGRETWVLAWPIWPWWSAATLLLIFAAIVQAANLIRDLMALFVGRGTGPRRSAAPDEFDDR</sequence>